<evidence type="ECO:0000313" key="1">
    <source>
        <dbReference type="EMBL" id="EYB93045.1"/>
    </source>
</evidence>
<keyword evidence="2" id="KW-1185">Reference proteome</keyword>
<protein>
    <submittedName>
        <fullName evidence="1">Uncharacterized protein</fullName>
    </submittedName>
</protein>
<dbReference type="Proteomes" id="UP000024635">
    <property type="component" value="Unassembled WGS sequence"/>
</dbReference>
<accession>A0A016SR94</accession>
<comment type="caution">
    <text evidence="1">The sequence shown here is derived from an EMBL/GenBank/DDBJ whole genome shotgun (WGS) entry which is preliminary data.</text>
</comment>
<name>A0A016SR94_9BILA</name>
<dbReference type="EMBL" id="JARK01001523">
    <property type="protein sequence ID" value="EYB93045.1"/>
    <property type="molecule type" value="Genomic_DNA"/>
</dbReference>
<gene>
    <name evidence="1" type="primary">Acey_s0187.g1133</name>
    <name evidence="1" type="ORF">Y032_0187g1133</name>
</gene>
<organism evidence="1 2">
    <name type="scientific">Ancylostoma ceylanicum</name>
    <dbReference type="NCBI Taxonomy" id="53326"/>
    <lineage>
        <taxon>Eukaryota</taxon>
        <taxon>Metazoa</taxon>
        <taxon>Ecdysozoa</taxon>
        <taxon>Nematoda</taxon>
        <taxon>Chromadorea</taxon>
        <taxon>Rhabditida</taxon>
        <taxon>Rhabditina</taxon>
        <taxon>Rhabditomorpha</taxon>
        <taxon>Strongyloidea</taxon>
        <taxon>Ancylostomatidae</taxon>
        <taxon>Ancylostomatinae</taxon>
        <taxon>Ancylostoma</taxon>
    </lineage>
</organism>
<proteinExistence type="predicted"/>
<evidence type="ECO:0000313" key="2">
    <source>
        <dbReference type="Proteomes" id="UP000024635"/>
    </source>
</evidence>
<sequence length="85" mass="9523">MSRFEDAGRNPALIPEDNLILACSDGEALLLIWFGVLEEAKITRTFFILARFVGYTAQPAIGMTYLVSLLLEEIGNSSARFLFFF</sequence>
<dbReference type="AlphaFoldDB" id="A0A016SR94"/>
<reference evidence="2" key="1">
    <citation type="journal article" date="2015" name="Nat. Genet.">
        <title>The genome and transcriptome of the zoonotic hookworm Ancylostoma ceylanicum identify infection-specific gene families.</title>
        <authorList>
            <person name="Schwarz E.M."/>
            <person name="Hu Y."/>
            <person name="Antoshechkin I."/>
            <person name="Miller M.M."/>
            <person name="Sternberg P.W."/>
            <person name="Aroian R.V."/>
        </authorList>
    </citation>
    <scope>NUCLEOTIDE SEQUENCE</scope>
    <source>
        <strain evidence="2">HY135</strain>
    </source>
</reference>